<dbReference type="SMART" id="SM00470">
    <property type="entry name" value="ParB"/>
    <property type="match status" value="1"/>
</dbReference>
<organism evidence="3 4">
    <name type="scientific">Paraburkholderia susongensis</name>
    <dbReference type="NCBI Taxonomy" id="1515439"/>
    <lineage>
        <taxon>Bacteria</taxon>
        <taxon>Pseudomonadati</taxon>
        <taxon>Pseudomonadota</taxon>
        <taxon>Betaproteobacteria</taxon>
        <taxon>Burkholderiales</taxon>
        <taxon>Burkholderiaceae</taxon>
        <taxon>Paraburkholderia</taxon>
    </lineage>
</organism>
<reference evidence="4" key="1">
    <citation type="submission" date="2017-04" db="EMBL/GenBank/DDBJ databases">
        <authorList>
            <person name="Varghese N."/>
            <person name="Submissions S."/>
        </authorList>
    </citation>
    <scope>NUCLEOTIDE SEQUENCE [LARGE SCALE GENOMIC DNA]</scope>
    <source>
        <strain evidence="4">LMG 29540</strain>
    </source>
</reference>
<dbReference type="InterPro" id="IPR036086">
    <property type="entry name" value="ParB/Sulfiredoxin_sf"/>
</dbReference>
<dbReference type="EMBL" id="FXAT01000023">
    <property type="protein sequence ID" value="SMG61589.1"/>
    <property type="molecule type" value="Genomic_DNA"/>
</dbReference>
<dbReference type="InterPro" id="IPR050336">
    <property type="entry name" value="Chromosome_partition/occlusion"/>
</dbReference>
<dbReference type="Gene3D" id="3.90.1530.30">
    <property type="match status" value="1"/>
</dbReference>
<evidence type="ECO:0000313" key="3">
    <source>
        <dbReference type="EMBL" id="SMG61589.1"/>
    </source>
</evidence>
<proteinExistence type="predicted"/>
<name>A0A1X7M856_9BURK</name>
<keyword evidence="1" id="KW-0175">Coiled coil</keyword>
<dbReference type="Gene3D" id="1.10.10.2830">
    <property type="match status" value="1"/>
</dbReference>
<dbReference type="AlphaFoldDB" id="A0A1X7M856"/>
<keyword evidence="4" id="KW-1185">Reference proteome</keyword>
<dbReference type="CDD" id="cd16406">
    <property type="entry name" value="ParB_N_like"/>
    <property type="match status" value="1"/>
</dbReference>
<gene>
    <name evidence="3" type="ORF">SAMN06265784_12344</name>
</gene>
<dbReference type="InterPro" id="IPR003115">
    <property type="entry name" value="ParB_N"/>
</dbReference>
<feature type="domain" description="ParB-like N-terminal" evidence="2">
    <location>
        <begin position="20"/>
        <end position="119"/>
    </location>
</feature>
<evidence type="ECO:0000256" key="1">
    <source>
        <dbReference type="SAM" id="Coils"/>
    </source>
</evidence>
<dbReference type="GO" id="GO:0007059">
    <property type="term" value="P:chromosome segregation"/>
    <property type="evidence" value="ECO:0007669"/>
    <property type="project" value="TreeGrafter"/>
</dbReference>
<dbReference type="SUPFAM" id="SSF109709">
    <property type="entry name" value="KorB DNA-binding domain-like"/>
    <property type="match status" value="1"/>
</dbReference>
<protein>
    <submittedName>
        <fullName evidence="3">Chromosome partitioning protein, ParB family</fullName>
    </submittedName>
</protein>
<sequence>MNVEASTILETDFGNETAVQYVAYSRLCRSPHNVRRKAPVNVSSLADSIAAKGLLQNMVVHVLKGSRGKQPKLGVCAGQRRLAALDLLASSGRIAGAYLVPVKVVSEAEAVAASLIENEQREPMHPADQCEAFQLLISEGRSAEYVAALFGVSAAIVHRRLKLANVSPKLLDVFRDDGMTMEQITALALTDVHDLQERLWFDAEHSWQREPRELRNAITQTEIDVRRSALARFVGVEAYEAAGGYVRRDLFSDDENAGYISDPDLLNRLAADRLTVAAQEVQAEGWGWVETRTKFDYSELCRFGTLDTVMRSCTAEEQGELDALVAARDEAQAKLDAYYENDDDTLDEDAVEKLQTDVDEAEEAVDSYTARFEMWDPEGMKFAGALVIVDGSGKLVIERGRVRREDRTKVAPAEEGSAQAHDIPRPVHSEKLCRRLTAHRTAAVQVELSRNPVVALAVLMNRLIPVVFSSHFRGLYVRQASTVNAECTHDRLLRDADDMTNSPAWLEIEAEQKKWAAMLPKQFDALLPWLLTQEQDVMANLFAFCVAATVDGIGTSDTPHAINHVANILEVDMTQYWKPTRERYLDHVSKARVLEVVSQAVSPEAANDLKGMKKGDAATAAELRLAETTWLPEVLTNRTTRETYVFDADDEQDDEAA</sequence>
<feature type="coiled-coil region" evidence="1">
    <location>
        <begin position="321"/>
        <end position="371"/>
    </location>
</feature>
<evidence type="ECO:0000313" key="4">
    <source>
        <dbReference type="Proteomes" id="UP000193228"/>
    </source>
</evidence>
<dbReference type="GO" id="GO:0005694">
    <property type="term" value="C:chromosome"/>
    <property type="evidence" value="ECO:0007669"/>
    <property type="project" value="TreeGrafter"/>
</dbReference>
<dbReference type="STRING" id="1515439.SAMN06265784_12344"/>
<dbReference type="SUPFAM" id="SSF110849">
    <property type="entry name" value="ParB/Sulfiredoxin"/>
    <property type="match status" value="1"/>
</dbReference>
<dbReference type="PANTHER" id="PTHR33375:SF7">
    <property type="entry name" value="CHROMOSOME 2-PARTITIONING PROTEIN PARB-RELATED"/>
    <property type="match status" value="1"/>
</dbReference>
<dbReference type="PANTHER" id="PTHR33375">
    <property type="entry name" value="CHROMOSOME-PARTITIONING PROTEIN PARB-RELATED"/>
    <property type="match status" value="1"/>
</dbReference>
<evidence type="ECO:0000259" key="2">
    <source>
        <dbReference type="SMART" id="SM00470"/>
    </source>
</evidence>
<dbReference type="RefSeq" id="WP_085489960.1">
    <property type="nucleotide sequence ID" value="NZ_FXAT01000023.1"/>
</dbReference>
<dbReference type="OrthoDB" id="9813122at2"/>
<accession>A0A1X7M856</accession>
<dbReference type="Proteomes" id="UP000193228">
    <property type="component" value="Unassembled WGS sequence"/>
</dbReference>
<dbReference type="Pfam" id="PF02195">
    <property type="entry name" value="ParB_N"/>
    <property type="match status" value="1"/>
</dbReference>